<dbReference type="RefSeq" id="WP_144399615.1">
    <property type="nucleotide sequence ID" value="NZ_FUXI01000048.1"/>
</dbReference>
<proteinExistence type="predicted"/>
<feature type="compositionally biased region" description="Basic and acidic residues" evidence="1">
    <location>
        <begin position="58"/>
        <end position="71"/>
    </location>
</feature>
<sequence>MEKLRNFLRRMDYRIFVFSLLFLVVGFIAGTLNATSHRDSRYTPQITQRTSDNGDSTNRMDKFFHDKSDNQ</sequence>
<evidence type="ECO:0000256" key="1">
    <source>
        <dbReference type="SAM" id="MobiDB-lite"/>
    </source>
</evidence>
<accession>A0A1T4RGF6</accession>
<organism evidence="2 3">
    <name type="scientific">Pilibacter termitis</name>
    <dbReference type="NCBI Taxonomy" id="263852"/>
    <lineage>
        <taxon>Bacteria</taxon>
        <taxon>Bacillati</taxon>
        <taxon>Bacillota</taxon>
        <taxon>Bacilli</taxon>
        <taxon>Lactobacillales</taxon>
        <taxon>Enterococcaceae</taxon>
        <taxon>Pilibacter</taxon>
    </lineage>
</organism>
<dbReference type="Proteomes" id="UP000190328">
    <property type="component" value="Unassembled WGS sequence"/>
</dbReference>
<name>A0A1T4RGF6_9ENTE</name>
<reference evidence="2 3" key="1">
    <citation type="submission" date="2017-02" db="EMBL/GenBank/DDBJ databases">
        <authorList>
            <person name="Peterson S.W."/>
        </authorList>
    </citation>
    <scope>NUCLEOTIDE SEQUENCE [LARGE SCALE GENOMIC DNA]</scope>
    <source>
        <strain evidence="2 3">ATCC BAA-1030</strain>
    </source>
</reference>
<feature type="region of interest" description="Disordered" evidence="1">
    <location>
        <begin position="38"/>
        <end position="71"/>
    </location>
</feature>
<keyword evidence="3" id="KW-1185">Reference proteome</keyword>
<protein>
    <submittedName>
        <fullName evidence="2">Uncharacterized protein</fullName>
    </submittedName>
</protein>
<evidence type="ECO:0000313" key="3">
    <source>
        <dbReference type="Proteomes" id="UP000190328"/>
    </source>
</evidence>
<evidence type="ECO:0000313" key="2">
    <source>
        <dbReference type="EMBL" id="SKA14886.1"/>
    </source>
</evidence>
<dbReference type="AlphaFoldDB" id="A0A1T4RGF6"/>
<feature type="compositionally biased region" description="Polar residues" evidence="1">
    <location>
        <begin position="42"/>
        <end position="57"/>
    </location>
</feature>
<gene>
    <name evidence="2" type="ORF">SAMN02745116_02588</name>
</gene>
<dbReference type="EMBL" id="FUXI01000048">
    <property type="protein sequence ID" value="SKA14886.1"/>
    <property type="molecule type" value="Genomic_DNA"/>
</dbReference>